<comment type="caution">
    <text evidence="2">The sequence shown here is derived from an EMBL/GenBank/DDBJ whole genome shotgun (WGS) entry which is preliminary data.</text>
</comment>
<proteinExistence type="predicted"/>
<evidence type="ECO:0000313" key="2">
    <source>
        <dbReference type="EMBL" id="GET38883.1"/>
    </source>
</evidence>
<dbReference type="Pfam" id="PF13560">
    <property type="entry name" value="HTH_31"/>
    <property type="match status" value="1"/>
</dbReference>
<dbReference type="EMBL" id="BLAY01000054">
    <property type="protein sequence ID" value="GET38883.1"/>
    <property type="molecule type" value="Genomic_DNA"/>
</dbReference>
<dbReference type="SUPFAM" id="SSF47413">
    <property type="entry name" value="lambda repressor-like DNA-binding domains"/>
    <property type="match status" value="1"/>
</dbReference>
<gene>
    <name evidence="2" type="ORF">MiSe_36430</name>
</gene>
<evidence type="ECO:0000313" key="3">
    <source>
        <dbReference type="Proteomes" id="UP001050975"/>
    </source>
</evidence>
<dbReference type="GO" id="GO:0003677">
    <property type="term" value="F:DNA binding"/>
    <property type="evidence" value="ECO:0007669"/>
    <property type="project" value="InterPro"/>
</dbReference>
<reference evidence="2" key="1">
    <citation type="submission" date="2019-10" db="EMBL/GenBank/DDBJ databases">
        <title>Draft genome sequece of Microseira wollei NIES-4236.</title>
        <authorList>
            <person name="Yamaguchi H."/>
            <person name="Suzuki S."/>
            <person name="Kawachi M."/>
        </authorList>
    </citation>
    <scope>NUCLEOTIDE SEQUENCE</scope>
    <source>
        <strain evidence="2">NIES-4236</strain>
    </source>
</reference>
<sequence length="77" mass="8618">MKVERVQAVEVPGLGNKIKEAREADKRSLTQICGLVGMSTANWYRIEQEKNESVPEETLRKIEAVLGVEFGVNFPSL</sequence>
<accession>A0AAV3X9P4</accession>
<dbReference type="AlphaFoldDB" id="A0AAV3X9P4"/>
<dbReference type="SMART" id="SM00530">
    <property type="entry name" value="HTH_XRE"/>
    <property type="match status" value="1"/>
</dbReference>
<name>A0AAV3X9P4_9CYAN</name>
<dbReference type="Gene3D" id="1.10.260.40">
    <property type="entry name" value="lambda repressor-like DNA-binding domains"/>
    <property type="match status" value="1"/>
</dbReference>
<organism evidence="2 3">
    <name type="scientific">Microseira wollei NIES-4236</name>
    <dbReference type="NCBI Taxonomy" id="2530354"/>
    <lineage>
        <taxon>Bacteria</taxon>
        <taxon>Bacillati</taxon>
        <taxon>Cyanobacteriota</taxon>
        <taxon>Cyanophyceae</taxon>
        <taxon>Oscillatoriophycideae</taxon>
        <taxon>Aerosakkonematales</taxon>
        <taxon>Aerosakkonemataceae</taxon>
        <taxon>Microseira</taxon>
    </lineage>
</organism>
<dbReference type="Proteomes" id="UP001050975">
    <property type="component" value="Unassembled WGS sequence"/>
</dbReference>
<dbReference type="InterPro" id="IPR001387">
    <property type="entry name" value="Cro/C1-type_HTH"/>
</dbReference>
<dbReference type="CDD" id="cd00093">
    <property type="entry name" value="HTH_XRE"/>
    <property type="match status" value="1"/>
</dbReference>
<dbReference type="InterPro" id="IPR010982">
    <property type="entry name" value="Lambda_DNA-bd_dom_sf"/>
</dbReference>
<feature type="domain" description="HTH cro/C1-type" evidence="1">
    <location>
        <begin position="18"/>
        <end position="73"/>
    </location>
</feature>
<dbReference type="PROSITE" id="PS50943">
    <property type="entry name" value="HTH_CROC1"/>
    <property type="match status" value="1"/>
</dbReference>
<keyword evidence="3" id="KW-1185">Reference proteome</keyword>
<evidence type="ECO:0000259" key="1">
    <source>
        <dbReference type="PROSITE" id="PS50943"/>
    </source>
</evidence>
<dbReference type="RefSeq" id="WP_226583412.1">
    <property type="nucleotide sequence ID" value="NZ_BLAY01000054.1"/>
</dbReference>
<protein>
    <submittedName>
        <fullName evidence="2">Transcriptional regulator</fullName>
    </submittedName>
</protein>